<dbReference type="GO" id="GO:0006487">
    <property type="term" value="P:protein N-linked glycosylation"/>
    <property type="evidence" value="ECO:0007669"/>
    <property type="project" value="TreeGrafter"/>
</dbReference>
<protein>
    <submittedName>
        <fullName evidence="3">Alpha-1,6-fucosyltransferase</fullName>
    </submittedName>
</protein>
<keyword evidence="1" id="KW-0732">Signal</keyword>
<keyword evidence="3" id="KW-0808">Transferase</keyword>
<evidence type="ECO:0000256" key="1">
    <source>
        <dbReference type="SAM" id="SignalP"/>
    </source>
</evidence>
<feature type="chain" id="PRO_5015337017" evidence="1">
    <location>
        <begin position="28"/>
        <end position="548"/>
    </location>
</feature>
<dbReference type="GO" id="GO:0046921">
    <property type="term" value="F:alpha-(1-&gt;6)-fucosyltransferase activity"/>
    <property type="evidence" value="ECO:0007669"/>
    <property type="project" value="TreeGrafter"/>
</dbReference>
<name>A0A2R5GY02_9STRA</name>
<feature type="domain" description="Alpha-(1,6)-fucosyltransferase N- and catalytic" evidence="2">
    <location>
        <begin position="348"/>
        <end position="519"/>
    </location>
</feature>
<dbReference type="InParanoid" id="A0A2R5GY02"/>
<organism evidence="3 4">
    <name type="scientific">Hondaea fermentalgiana</name>
    <dbReference type="NCBI Taxonomy" id="2315210"/>
    <lineage>
        <taxon>Eukaryota</taxon>
        <taxon>Sar</taxon>
        <taxon>Stramenopiles</taxon>
        <taxon>Bigyra</taxon>
        <taxon>Labyrinthulomycetes</taxon>
        <taxon>Thraustochytrida</taxon>
        <taxon>Thraustochytriidae</taxon>
        <taxon>Hondaea</taxon>
    </lineage>
</organism>
<dbReference type="Gene3D" id="3.40.50.11350">
    <property type="match status" value="1"/>
</dbReference>
<feature type="signal peptide" evidence="1">
    <location>
        <begin position="1"/>
        <end position="27"/>
    </location>
</feature>
<dbReference type="AlphaFoldDB" id="A0A2R5GY02"/>
<gene>
    <name evidence="3" type="ORF">FCC1311_109002</name>
</gene>
<dbReference type="PANTHER" id="PTHR13132:SF29">
    <property type="entry name" value="ALPHA-(1,6)-FUCOSYLTRANSFERASE"/>
    <property type="match status" value="1"/>
</dbReference>
<keyword evidence="4" id="KW-1185">Reference proteome</keyword>
<proteinExistence type="predicted"/>
<reference evidence="3 4" key="1">
    <citation type="submission" date="2017-12" db="EMBL/GenBank/DDBJ databases">
        <title>Sequencing, de novo assembly and annotation of complete genome of a new Thraustochytrid species, strain FCC1311.</title>
        <authorList>
            <person name="Sedici K."/>
            <person name="Godart F."/>
            <person name="Aiese Cigliano R."/>
            <person name="Sanseverino W."/>
            <person name="Barakat M."/>
            <person name="Ortet P."/>
            <person name="Marechal E."/>
            <person name="Cagnac O."/>
            <person name="Amato A."/>
        </authorList>
    </citation>
    <scope>NUCLEOTIDE SEQUENCE [LARGE SCALE GENOMIC DNA]</scope>
</reference>
<dbReference type="OrthoDB" id="2014825at2759"/>
<accession>A0A2R5GY02</accession>
<comment type="caution">
    <text evidence="3">The sequence shown here is derived from an EMBL/GenBank/DDBJ whole genome shotgun (WGS) entry which is preliminary data.</text>
</comment>
<dbReference type="EMBL" id="BEYU01000208">
    <property type="protein sequence ID" value="GBG34678.1"/>
    <property type="molecule type" value="Genomic_DNA"/>
</dbReference>
<evidence type="ECO:0000313" key="3">
    <source>
        <dbReference type="EMBL" id="GBG34678.1"/>
    </source>
</evidence>
<dbReference type="InterPro" id="IPR045573">
    <property type="entry name" value="Fut8_N_cat"/>
</dbReference>
<evidence type="ECO:0000259" key="2">
    <source>
        <dbReference type="Pfam" id="PF19745"/>
    </source>
</evidence>
<sequence length="548" mass="62416">MLRKVLAASLALALIGLVLLLRRAANAEDLSQLEGIARARVKVNDELCARIAQVYHLCPENHLFPTLVLRGVPKEVIACDFNIAKDLEYLPDAELLACLETYKPVEWEKDAARLQKHIHELQNPKDCKQPKSTNFLKPDWEPTTDAKGNWAREDGTGKLVDMEKPKWHLLNWLNHGWAYNLFVFSWSAGNHWIAGIPVITGNSKYRFTDWACGRGYSCELSPLSSCAIEDVDPSGVLVYGLGMTPKNVMTLDQVCKPHGEYLMRYGRCDCEPNFIAATDAQYSFCKPYSAIDLTIERKRQHVKFYEENRKTAIQGDEVWFANNAPGEENPYSDYNEVHFGSNALREKHGFLWQHAQSLYYLLNKSRKKELNDGARERLGLTARNARCVGVHVRHGDSCHDKFQNHRVCLPLSRFIEGVRKLELRYGKYDKVFLATDDPDVIADAKTYADEFDIVYQSQDRKFYETGDDIGVDVREDFNTPSRVNEIASDIWTLSHCDAFVGSFASSVAWISYEYMAAQKGFYPPFVSVDLAYGHKKNVGRFLDKGPNE</sequence>
<keyword evidence="3" id="KW-0328">Glycosyltransferase</keyword>
<dbReference type="Pfam" id="PF19745">
    <property type="entry name" value="FUT8_N_cat"/>
    <property type="match status" value="1"/>
</dbReference>
<evidence type="ECO:0000313" key="4">
    <source>
        <dbReference type="Proteomes" id="UP000241890"/>
    </source>
</evidence>
<dbReference type="Proteomes" id="UP000241890">
    <property type="component" value="Unassembled WGS sequence"/>
</dbReference>
<dbReference type="PANTHER" id="PTHR13132">
    <property type="entry name" value="ALPHA- 1,6 -FUCOSYLTRANSFERASE"/>
    <property type="match status" value="1"/>
</dbReference>